<evidence type="ECO:0000259" key="1">
    <source>
        <dbReference type="PROSITE" id="PS50995"/>
    </source>
</evidence>
<dbReference type="InterPro" id="IPR036390">
    <property type="entry name" value="WH_DNA-bd_sf"/>
</dbReference>
<dbReference type="PANTHER" id="PTHR33164:SF99">
    <property type="entry name" value="MARR FAMILY REGULATORY PROTEIN"/>
    <property type="match status" value="1"/>
</dbReference>
<dbReference type="PROSITE" id="PS50995">
    <property type="entry name" value="HTH_MARR_2"/>
    <property type="match status" value="1"/>
</dbReference>
<dbReference type="AlphaFoldDB" id="A0A1V2IL00"/>
<name>A0A1V2IL00_9ACTN</name>
<reference evidence="3" key="1">
    <citation type="submission" date="2016-10" db="EMBL/GenBank/DDBJ databases">
        <title>Frankia sp. NRRL B-16386 Genome sequencing.</title>
        <authorList>
            <person name="Ghodhbane-Gtari F."/>
            <person name="Swanson E."/>
            <person name="Gueddou A."/>
            <person name="Hezbri K."/>
            <person name="Ktari K."/>
            <person name="Nouioui I."/>
            <person name="Morris K."/>
            <person name="Simpson S."/>
            <person name="Abebe-Akele F."/>
            <person name="Thomas K."/>
            <person name="Gtari M."/>
            <person name="Tisa L.S."/>
        </authorList>
    </citation>
    <scope>NUCLEOTIDE SEQUENCE [LARGE SCALE GENOMIC DNA]</scope>
    <source>
        <strain evidence="3">NRRL B-16386</strain>
    </source>
</reference>
<dbReference type="GO" id="GO:0003700">
    <property type="term" value="F:DNA-binding transcription factor activity"/>
    <property type="evidence" value="ECO:0007669"/>
    <property type="project" value="InterPro"/>
</dbReference>
<organism evidence="2 3">
    <name type="scientific">Pseudofrankia asymbiotica</name>
    <dbReference type="NCBI Taxonomy" id="1834516"/>
    <lineage>
        <taxon>Bacteria</taxon>
        <taxon>Bacillati</taxon>
        <taxon>Actinomycetota</taxon>
        <taxon>Actinomycetes</taxon>
        <taxon>Frankiales</taxon>
        <taxon>Frankiaceae</taxon>
        <taxon>Pseudofrankia</taxon>
    </lineage>
</organism>
<feature type="domain" description="HTH marR-type" evidence="1">
    <location>
        <begin position="29"/>
        <end position="161"/>
    </location>
</feature>
<proteinExistence type="predicted"/>
<dbReference type="EMBL" id="MOMC01000002">
    <property type="protein sequence ID" value="ONH33874.1"/>
    <property type="molecule type" value="Genomic_DNA"/>
</dbReference>
<dbReference type="SMART" id="SM00347">
    <property type="entry name" value="HTH_MARR"/>
    <property type="match status" value="1"/>
</dbReference>
<dbReference type="InterPro" id="IPR036388">
    <property type="entry name" value="WH-like_DNA-bd_sf"/>
</dbReference>
<comment type="caution">
    <text evidence="2">The sequence shown here is derived from an EMBL/GenBank/DDBJ whole genome shotgun (WGS) entry which is preliminary data.</text>
</comment>
<evidence type="ECO:0000313" key="2">
    <source>
        <dbReference type="EMBL" id="ONH33874.1"/>
    </source>
</evidence>
<dbReference type="InterPro" id="IPR039422">
    <property type="entry name" value="MarR/SlyA-like"/>
</dbReference>
<keyword evidence="3" id="KW-1185">Reference proteome</keyword>
<evidence type="ECO:0000313" key="3">
    <source>
        <dbReference type="Proteomes" id="UP000188929"/>
    </source>
</evidence>
<dbReference type="PRINTS" id="PR00598">
    <property type="entry name" value="HTHMARR"/>
</dbReference>
<protein>
    <submittedName>
        <fullName evidence="2">MarR family transcriptional regulator</fullName>
    </submittedName>
</protein>
<sequence length="182" mass="19267">MAPAGTVEPGCGSADPAAERVDARGMRAWRGLLRAHAQVTRVLEAELEETHHLPLASYDVLVQLSEAPDGALRMSELADAVLLSRSGLTRLVDRLVREGLVERRSCPSDLRGTLAVLTPAGLARLRAASGTHLRGVARHVLSRYSAEELELLGDLLGRLAAPATEHGSCGAESPPRDQGSDA</sequence>
<dbReference type="GO" id="GO:0006950">
    <property type="term" value="P:response to stress"/>
    <property type="evidence" value="ECO:0007669"/>
    <property type="project" value="TreeGrafter"/>
</dbReference>
<dbReference type="SUPFAM" id="SSF46785">
    <property type="entry name" value="Winged helix' DNA-binding domain"/>
    <property type="match status" value="1"/>
</dbReference>
<dbReference type="Gene3D" id="1.10.10.10">
    <property type="entry name" value="Winged helix-like DNA-binding domain superfamily/Winged helix DNA-binding domain"/>
    <property type="match status" value="1"/>
</dbReference>
<dbReference type="Proteomes" id="UP000188929">
    <property type="component" value="Unassembled WGS sequence"/>
</dbReference>
<accession>A0A1V2IL00</accession>
<dbReference type="STRING" id="1834516.BL253_00610"/>
<dbReference type="Pfam" id="PF12802">
    <property type="entry name" value="MarR_2"/>
    <property type="match status" value="1"/>
</dbReference>
<gene>
    <name evidence="2" type="ORF">BL253_00610</name>
</gene>
<dbReference type="PANTHER" id="PTHR33164">
    <property type="entry name" value="TRANSCRIPTIONAL REGULATOR, MARR FAMILY"/>
    <property type="match status" value="1"/>
</dbReference>
<dbReference type="InterPro" id="IPR000835">
    <property type="entry name" value="HTH_MarR-typ"/>
</dbReference>